<keyword evidence="1" id="KW-0472">Membrane</keyword>
<dbReference type="Proteomes" id="UP000684084">
    <property type="component" value="Unassembled WGS sequence"/>
</dbReference>
<dbReference type="AlphaFoldDB" id="A0A915ZJA0"/>
<sequence length="93" mass="10513">MSSTSMSIAVIALSLLVPFRNLMTHSKSRFEENITYATMPSLYTFWKISSKHTMMLTFQSVILSGSLISIVSRLLFQIRNLSSEIFKSSISVE</sequence>
<gene>
    <name evidence="2" type="ORF">CHRIB12_LOCUS15322</name>
</gene>
<feature type="transmembrane region" description="Helical" evidence="1">
    <location>
        <begin position="54"/>
        <end position="76"/>
    </location>
</feature>
<dbReference type="EMBL" id="CAGKOT010000036">
    <property type="protein sequence ID" value="CAB5376501.1"/>
    <property type="molecule type" value="Genomic_DNA"/>
</dbReference>
<dbReference type="VEuPathDB" id="FungiDB:RhiirFUN_019478"/>
<name>A0A915ZJA0_9GLOM</name>
<keyword evidence="1" id="KW-1133">Transmembrane helix</keyword>
<accession>A0A915ZJA0</accession>
<evidence type="ECO:0000256" key="1">
    <source>
        <dbReference type="SAM" id="Phobius"/>
    </source>
</evidence>
<evidence type="ECO:0000313" key="3">
    <source>
        <dbReference type="Proteomes" id="UP000684084"/>
    </source>
</evidence>
<dbReference type="OrthoDB" id="2411992at2759"/>
<protein>
    <submittedName>
        <fullName evidence="2">Uncharacterized protein</fullName>
    </submittedName>
</protein>
<evidence type="ECO:0000313" key="2">
    <source>
        <dbReference type="EMBL" id="CAB5376501.1"/>
    </source>
</evidence>
<comment type="caution">
    <text evidence="2">The sequence shown here is derived from an EMBL/GenBank/DDBJ whole genome shotgun (WGS) entry which is preliminary data.</text>
</comment>
<reference evidence="2" key="1">
    <citation type="submission" date="2020-05" db="EMBL/GenBank/DDBJ databases">
        <authorList>
            <person name="Rincon C."/>
            <person name="Sanders R I."/>
            <person name="Robbins C."/>
            <person name="Chaturvedi A."/>
        </authorList>
    </citation>
    <scope>NUCLEOTIDE SEQUENCE</scope>
    <source>
        <strain evidence="2">CHB12</strain>
    </source>
</reference>
<proteinExistence type="predicted"/>
<keyword evidence="1" id="KW-0812">Transmembrane</keyword>
<organism evidence="2 3">
    <name type="scientific">Rhizophagus irregularis</name>
    <dbReference type="NCBI Taxonomy" id="588596"/>
    <lineage>
        <taxon>Eukaryota</taxon>
        <taxon>Fungi</taxon>
        <taxon>Fungi incertae sedis</taxon>
        <taxon>Mucoromycota</taxon>
        <taxon>Glomeromycotina</taxon>
        <taxon>Glomeromycetes</taxon>
        <taxon>Glomerales</taxon>
        <taxon>Glomeraceae</taxon>
        <taxon>Rhizophagus</taxon>
    </lineage>
</organism>